<organism evidence="1 2">
    <name type="scientific">Gongylonema pulchrum</name>
    <dbReference type="NCBI Taxonomy" id="637853"/>
    <lineage>
        <taxon>Eukaryota</taxon>
        <taxon>Metazoa</taxon>
        <taxon>Ecdysozoa</taxon>
        <taxon>Nematoda</taxon>
        <taxon>Chromadorea</taxon>
        <taxon>Rhabditida</taxon>
        <taxon>Spirurina</taxon>
        <taxon>Spiruromorpha</taxon>
        <taxon>Spiruroidea</taxon>
        <taxon>Gongylonematidae</taxon>
        <taxon>Gongylonema</taxon>
    </lineage>
</organism>
<sequence length="129" mass="13688">MFPSHHGCICKYFSVCCPALTTGNPPRVAPPAGSPGAGLDECSILRRFSRGVCPQFAQVVSQVVVQIVNGANLVASNTGPTVAMLTIECVAPGTWMYRNNRRELSAFTGVSCNQGTLTSGDYVVNYQTT</sequence>
<evidence type="ECO:0000313" key="2">
    <source>
        <dbReference type="Proteomes" id="UP000271098"/>
    </source>
</evidence>
<evidence type="ECO:0008006" key="3">
    <source>
        <dbReference type="Google" id="ProtNLM"/>
    </source>
</evidence>
<dbReference type="Proteomes" id="UP000271098">
    <property type="component" value="Unassembled WGS sequence"/>
</dbReference>
<proteinExistence type="predicted"/>
<protein>
    <recommendedName>
        <fullName evidence="3">C6 domain-containing protein</fullName>
    </recommendedName>
</protein>
<accession>A0A3P6NV00</accession>
<name>A0A3P6NV00_9BILA</name>
<dbReference type="EMBL" id="UYRT01002137">
    <property type="protein sequence ID" value="VDK30666.1"/>
    <property type="molecule type" value="Genomic_DNA"/>
</dbReference>
<keyword evidence="2" id="KW-1185">Reference proteome</keyword>
<dbReference type="OrthoDB" id="5854622at2759"/>
<evidence type="ECO:0000313" key="1">
    <source>
        <dbReference type="EMBL" id="VDK30666.1"/>
    </source>
</evidence>
<gene>
    <name evidence="1" type="ORF">GPUH_LOCUS1667</name>
</gene>
<dbReference type="AlphaFoldDB" id="A0A3P6NV00"/>
<reference evidence="1 2" key="1">
    <citation type="submission" date="2018-11" db="EMBL/GenBank/DDBJ databases">
        <authorList>
            <consortium name="Pathogen Informatics"/>
        </authorList>
    </citation>
    <scope>NUCLEOTIDE SEQUENCE [LARGE SCALE GENOMIC DNA]</scope>
</reference>